<evidence type="ECO:0000313" key="2">
    <source>
        <dbReference type="EMBL" id="GGJ16691.1"/>
    </source>
</evidence>
<dbReference type="RefSeq" id="WP_373296971.1">
    <property type="nucleotide sequence ID" value="NZ_BMQA01000007.1"/>
</dbReference>
<gene>
    <name evidence="2" type="ORF">GCM10010121_029250</name>
</gene>
<dbReference type="AlphaFoldDB" id="A0A917KLS5"/>
<dbReference type="Proteomes" id="UP000657574">
    <property type="component" value="Unassembled WGS sequence"/>
</dbReference>
<comment type="caution">
    <text evidence="2">The sequence shown here is derived from an EMBL/GenBank/DDBJ whole genome shotgun (WGS) entry which is preliminary data.</text>
</comment>
<proteinExistence type="predicted"/>
<reference evidence="2" key="2">
    <citation type="submission" date="2020-09" db="EMBL/GenBank/DDBJ databases">
        <authorList>
            <person name="Sun Q."/>
            <person name="Ohkuma M."/>
        </authorList>
    </citation>
    <scope>NUCLEOTIDE SEQUENCE</scope>
    <source>
        <strain evidence="2">JCM 3086</strain>
    </source>
</reference>
<accession>A0A917KLS5</accession>
<dbReference type="InterPro" id="IPR013517">
    <property type="entry name" value="FG-GAP"/>
</dbReference>
<evidence type="ECO:0000313" key="3">
    <source>
        <dbReference type="Proteomes" id="UP000657574"/>
    </source>
</evidence>
<evidence type="ECO:0008006" key="4">
    <source>
        <dbReference type="Google" id="ProtNLM"/>
    </source>
</evidence>
<keyword evidence="3" id="KW-1185">Reference proteome</keyword>
<organism evidence="2 3">
    <name type="scientific">Streptomyces brasiliensis</name>
    <dbReference type="NCBI Taxonomy" id="1954"/>
    <lineage>
        <taxon>Bacteria</taxon>
        <taxon>Bacillati</taxon>
        <taxon>Actinomycetota</taxon>
        <taxon>Actinomycetes</taxon>
        <taxon>Kitasatosporales</taxon>
        <taxon>Streptomycetaceae</taxon>
        <taxon>Streptomyces</taxon>
    </lineage>
</organism>
<dbReference type="Pfam" id="PF01839">
    <property type="entry name" value="FG-GAP"/>
    <property type="match status" value="1"/>
</dbReference>
<evidence type="ECO:0000256" key="1">
    <source>
        <dbReference type="ARBA" id="ARBA00022729"/>
    </source>
</evidence>
<dbReference type="EMBL" id="BMQA01000007">
    <property type="protein sequence ID" value="GGJ16691.1"/>
    <property type="molecule type" value="Genomic_DNA"/>
</dbReference>
<dbReference type="Gene3D" id="2.130.10.130">
    <property type="entry name" value="Integrin alpha, N-terminal"/>
    <property type="match status" value="1"/>
</dbReference>
<dbReference type="InterPro" id="IPR028994">
    <property type="entry name" value="Integrin_alpha_N"/>
</dbReference>
<sequence length="53" mass="5727">MCGDFDGDGAADLAVRTYRGETKDTVAVYRGTKKGLVERAPAVTFSTSEFLPR</sequence>
<dbReference type="SUPFAM" id="SSF69318">
    <property type="entry name" value="Integrin alpha N-terminal domain"/>
    <property type="match status" value="1"/>
</dbReference>
<reference evidence="2" key="1">
    <citation type="journal article" date="2014" name="Int. J. Syst. Evol. Microbiol.">
        <title>Complete genome sequence of Corynebacterium casei LMG S-19264T (=DSM 44701T), isolated from a smear-ripened cheese.</title>
        <authorList>
            <consortium name="US DOE Joint Genome Institute (JGI-PGF)"/>
            <person name="Walter F."/>
            <person name="Albersmeier A."/>
            <person name="Kalinowski J."/>
            <person name="Ruckert C."/>
        </authorList>
    </citation>
    <scope>NUCLEOTIDE SEQUENCE</scope>
    <source>
        <strain evidence="2">JCM 3086</strain>
    </source>
</reference>
<keyword evidence="1" id="KW-0732">Signal</keyword>
<protein>
    <recommendedName>
        <fullName evidence="4">VCBS repeat-containing protein</fullName>
    </recommendedName>
</protein>
<name>A0A917KLS5_9ACTN</name>